<dbReference type="AlphaFoldDB" id="A0A5C3EZ41"/>
<evidence type="ECO:0000313" key="4">
    <source>
        <dbReference type="Proteomes" id="UP000323386"/>
    </source>
</evidence>
<sequence>MTKGVRSPCLLAFLAWPTKTLSEANVRPPSAGRVVDMYGRRCSVREGATTVSSQTINQTLLSFLACSFVSKRRQRACSLTAPPAAVASVGANRRRRSSYCIWSKGIWRWSCGGSSQALLFDLSRHTYYTWILSAALLRSSAWAPCAPPLIPLYVQIPDGQSSSQTSPVVVPQLEPHTDISRDPLVEGQGPARPPSRLHLVGLAPREPPQSRHIDGKVEAATLRLLHASCPLLRSSPPLAAGDPKQDNASAQSPA</sequence>
<evidence type="ECO:0000256" key="2">
    <source>
        <dbReference type="SAM" id="SignalP"/>
    </source>
</evidence>
<accession>A0A5C3EZ41</accession>
<gene>
    <name evidence="3" type="ORF">PSFLO_03018</name>
</gene>
<evidence type="ECO:0008006" key="5">
    <source>
        <dbReference type="Google" id="ProtNLM"/>
    </source>
</evidence>
<keyword evidence="2" id="KW-0732">Signal</keyword>
<protein>
    <recommendedName>
        <fullName evidence="5">Secreted protein</fullName>
    </recommendedName>
</protein>
<feature type="chain" id="PRO_5022846126" description="Secreted protein" evidence="2">
    <location>
        <begin position="23"/>
        <end position="254"/>
    </location>
</feature>
<feature type="signal peptide" evidence="2">
    <location>
        <begin position="1"/>
        <end position="22"/>
    </location>
</feature>
<name>A0A5C3EZ41_9BASI</name>
<feature type="region of interest" description="Disordered" evidence="1">
    <location>
        <begin position="233"/>
        <end position="254"/>
    </location>
</feature>
<evidence type="ECO:0000256" key="1">
    <source>
        <dbReference type="SAM" id="MobiDB-lite"/>
    </source>
</evidence>
<feature type="region of interest" description="Disordered" evidence="1">
    <location>
        <begin position="178"/>
        <end position="211"/>
    </location>
</feature>
<keyword evidence="4" id="KW-1185">Reference proteome</keyword>
<dbReference type="EMBL" id="OOIP01000007">
    <property type="protein sequence ID" value="SPO37543.1"/>
    <property type="molecule type" value="Genomic_DNA"/>
</dbReference>
<organism evidence="3 4">
    <name type="scientific">Pseudozyma flocculosa</name>
    <dbReference type="NCBI Taxonomy" id="84751"/>
    <lineage>
        <taxon>Eukaryota</taxon>
        <taxon>Fungi</taxon>
        <taxon>Dikarya</taxon>
        <taxon>Basidiomycota</taxon>
        <taxon>Ustilaginomycotina</taxon>
        <taxon>Ustilaginomycetes</taxon>
        <taxon>Ustilaginales</taxon>
        <taxon>Ustilaginaceae</taxon>
        <taxon>Pseudozyma</taxon>
    </lineage>
</organism>
<reference evidence="3 4" key="1">
    <citation type="submission" date="2018-03" db="EMBL/GenBank/DDBJ databases">
        <authorList>
            <person name="Guldener U."/>
        </authorList>
    </citation>
    <scope>NUCLEOTIDE SEQUENCE [LARGE SCALE GENOMIC DNA]</scope>
    <source>
        <strain evidence="3 4">DAOM196992</strain>
    </source>
</reference>
<evidence type="ECO:0000313" key="3">
    <source>
        <dbReference type="EMBL" id="SPO37543.1"/>
    </source>
</evidence>
<proteinExistence type="predicted"/>
<dbReference type="Proteomes" id="UP000323386">
    <property type="component" value="Unassembled WGS sequence"/>
</dbReference>